<evidence type="ECO:0000313" key="2">
    <source>
        <dbReference type="Proteomes" id="UP001597231"/>
    </source>
</evidence>
<gene>
    <name evidence="1" type="ORF">ACFQ38_08160</name>
</gene>
<dbReference type="EMBL" id="JBHTLT010000039">
    <property type="protein sequence ID" value="MFD1205075.1"/>
    <property type="molecule type" value="Genomic_DNA"/>
</dbReference>
<dbReference type="Proteomes" id="UP001597231">
    <property type="component" value="Unassembled WGS sequence"/>
</dbReference>
<protein>
    <submittedName>
        <fullName evidence="1">DUF4003 family protein</fullName>
    </submittedName>
</protein>
<sequence>MRTDMIRHDVETTYEKVKSLAGWSVDKNVVLTIASYYLTAEREFDAAAFNRAMETLKSRTGWFSPIRGQLMPVIAAFLAHSDRKIDEEVDRLFEKQKVLRGEGFRNTIHSFLAAFLMTDNPSEYTDEARKAKMLFDAMKKQHYFLTSDDDYAYAVLLSKNGENPERHAANMRKYYDAFREKRYRSGNELQWLSQIMTYIDVEYNEQYVERADEIFKQLKRETKATQVHYPMVGFLAIFQVDNEKIDDIVQLTKQLEHSKPFKWNREMALSVAIGYVLYHLTDDSTGQVSVSLATSVEMILQAQQAVMAATMAAFVASSTTSSTNN</sequence>
<dbReference type="Pfam" id="PF13170">
    <property type="entry name" value="DUF4003"/>
    <property type="match status" value="1"/>
</dbReference>
<proteinExistence type="predicted"/>
<dbReference type="RefSeq" id="WP_381480337.1">
    <property type="nucleotide sequence ID" value="NZ_JBHTLT010000039.1"/>
</dbReference>
<accession>A0ABW3TXC0</accession>
<comment type="caution">
    <text evidence="1">The sequence shown here is derived from an EMBL/GenBank/DDBJ whole genome shotgun (WGS) entry which is preliminary data.</text>
</comment>
<dbReference type="InterPro" id="IPR025062">
    <property type="entry name" value="DUF4003"/>
</dbReference>
<name>A0ABW3TXC0_9BACL</name>
<evidence type="ECO:0000313" key="1">
    <source>
        <dbReference type="EMBL" id="MFD1205075.1"/>
    </source>
</evidence>
<organism evidence="1 2">
    <name type="scientific">Sporosarcina contaminans</name>
    <dbReference type="NCBI Taxonomy" id="633403"/>
    <lineage>
        <taxon>Bacteria</taxon>
        <taxon>Bacillati</taxon>
        <taxon>Bacillota</taxon>
        <taxon>Bacilli</taxon>
        <taxon>Bacillales</taxon>
        <taxon>Caryophanaceae</taxon>
        <taxon>Sporosarcina</taxon>
    </lineage>
</organism>
<reference evidence="2" key="1">
    <citation type="journal article" date="2019" name="Int. J. Syst. Evol. Microbiol.">
        <title>The Global Catalogue of Microorganisms (GCM) 10K type strain sequencing project: providing services to taxonomists for standard genome sequencing and annotation.</title>
        <authorList>
            <consortium name="The Broad Institute Genomics Platform"/>
            <consortium name="The Broad Institute Genome Sequencing Center for Infectious Disease"/>
            <person name="Wu L."/>
            <person name="Ma J."/>
        </authorList>
    </citation>
    <scope>NUCLEOTIDE SEQUENCE [LARGE SCALE GENOMIC DNA]</scope>
    <source>
        <strain evidence="2">CCUG 53915</strain>
    </source>
</reference>
<keyword evidence="2" id="KW-1185">Reference proteome</keyword>